<dbReference type="FunFam" id="2.40.70.10:FF:000115">
    <property type="entry name" value="Lysosomal aspartic protease"/>
    <property type="match status" value="1"/>
</dbReference>
<dbReference type="EC" id="3.4.23.5" evidence="9"/>
<feature type="signal peptide" evidence="7">
    <location>
        <begin position="1"/>
        <end position="21"/>
    </location>
</feature>
<proteinExistence type="inferred from homology"/>
<feature type="domain" description="Peptidase A1" evidence="8">
    <location>
        <begin position="107"/>
        <end position="437"/>
    </location>
</feature>
<evidence type="ECO:0000313" key="9">
    <source>
        <dbReference type="EMBL" id="WFD21230.1"/>
    </source>
</evidence>
<dbReference type="InterPro" id="IPR034164">
    <property type="entry name" value="Pepsin-like_dom"/>
</dbReference>
<keyword evidence="2" id="KW-0645">Protease</keyword>
<sequence>MVHGIPVLVGAVAAMATCAWALPTATVPATTATPTVSPHGLRIPIRVNTEAKHPRNKRMEPDELVEWLDEETSKLRVKYTHPKDRHSSSRSKRQQVGLGDSGADSYYFAPIGIGTPVKTMDVVLDTGSADFWVADSSCSTAQNCPSAMNKYDSSKSNTYDDTHTQFQVQYGSGAVKGTLATDSVSLAGYNISSVSFGQASHLAKNTIRPPASGIMGMGFDTLSTTGTMPFWQILTVRHKLHDYLFSFQLTTNFGSVKSTEEVNAGGVFTLGVLDSQQYSGELTWVPLAKGYGPDGLGYWAIDIDKMSVNGRELRMGNMGIAAIDTGTTLIGGPQRLVEQIHSIIPGARPLQQSSQYYSFPCKQKFEVEFVFGGRSFKLSNDDLNLGPASTFGSSCVSAIFVSPTQSDRMPAWIVGDSFLKTVFSAFGSSPPSVGFANLPKGGAQTLSLTSVPMPSGGRDSASEQPFGGGGDGGGGGGPLGGGSVAKPEPNTDKSWQTASVEVPNHVQPLSPAGGSLGGGARGVRAAGPGLLCAAVAVVAAVVLL</sequence>
<comment type="similarity">
    <text evidence="1">Belongs to the peptidase A1 family.</text>
</comment>
<dbReference type="Pfam" id="PF00026">
    <property type="entry name" value="Asp"/>
    <property type="match status" value="1"/>
</dbReference>
<evidence type="ECO:0000256" key="3">
    <source>
        <dbReference type="ARBA" id="ARBA00022750"/>
    </source>
</evidence>
<feature type="compositionally biased region" description="Gly residues" evidence="6">
    <location>
        <begin position="466"/>
        <end position="483"/>
    </location>
</feature>
<feature type="region of interest" description="Disordered" evidence="6">
    <location>
        <begin position="446"/>
        <end position="497"/>
    </location>
</feature>
<reference evidence="9" key="1">
    <citation type="submission" date="2023-03" db="EMBL/GenBank/DDBJ databases">
        <title>Mating type loci evolution in Malassezia.</title>
        <authorList>
            <person name="Coelho M.A."/>
        </authorList>
    </citation>
    <scope>NUCLEOTIDE SEQUENCE</scope>
    <source>
        <strain evidence="9">CBS 10434</strain>
    </source>
</reference>
<dbReference type="PANTHER" id="PTHR47966:SF57">
    <property type="entry name" value="PEPTIDASE A1 DOMAIN-CONTAINING PROTEIN"/>
    <property type="match status" value="1"/>
</dbReference>
<evidence type="ECO:0000256" key="4">
    <source>
        <dbReference type="ARBA" id="ARBA00022801"/>
    </source>
</evidence>
<dbReference type="EMBL" id="CP119915">
    <property type="protein sequence ID" value="WFD21230.1"/>
    <property type="molecule type" value="Genomic_DNA"/>
</dbReference>
<name>A0AAF0EB24_9BASI</name>
<evidence type="ECO:0000256" key="7">
    <source>
        <dbReference type="SAM" id="SignalP"/>
    </source>
</evidence>
<accession>A0AAF0EB24</accession>
<dbReference type="Gene3D" id="2.40.70.10">
    <property type="entry name" value="Acid Proteases"/>
    <property type="match status" value="2"/>
</dbReference>
<evidence type="ECO:0000256" key="5">
    <source>
        <dbReference type="PIRSR" id="PIRSR601461-1"/>
    </source>
</evidence>
<dbReference type="PANTHER" id="PTHR47966">
    <property type="entry name" value="BETA-SITE APP-CLEAVING ENZYME, ISOFORM A-RELATED"/>
    <property type="match status" value="1"/>
</dbReference>
<evidence type="ECO:0000313" key="10">
    <source>
        <dbReference type="Proteomes" id="UP001220961"/>
    </source>
</evidence>
<feature type="chain" id="PRO_5042281630" evidence="7">
    <location>
        <begin position="22"/>
        <end position="544"/>
    </location>
</feature>
<gene>
    <name evidence="9" type="ORF">MCAP1_003491</name>
</gene>
<dbReference type="AlphaFoldDB" id="A0AAF0EB24"/>
<keyword evidence="3" id="KW-0064">Aspartyl protease</keyword>
<feature type="active site" evidence="5">
    <location>
        <position position="125"/>
    </location>
</feature>
<keyword evidence="4 9" id="KW-0378">Hydrolase</keyword>
<evidence type="ECO:0000256" key="2">
    <source>
        <dbReference type="ARBA" id="ARBA00022670"/>
    </source>
</evidence>
<dbReference type="CDD" id="cd05471">
    <property type="entry name" value="pepsin_like"/>
    <property type="match status" value="1"/>
</dbReference>
<dbReference type="GO" id="GO:0004190">
    <property type="term" value="F:aspartic-type endopeptidase activity"/>
    <property type="evidence" value="ECO:0007669"/>
    <property type="project" value="UniProtKB-KW"/>
</dbReference>
<organism evidence="9 10">
    <name type="scientific">Malassezia caprae</name>
    <dbReference type="NCBI Taxonomy" id="1381934"/>
    <lineage>
        <taxon>Eukaryota</taxon>
        <taxon>Fungi</taxon>
        <taxon>Dikarya</taxon>
        <taxon>Basidiomycota</taxon>
        <taxon>Ustilaginomycotina</taxon>
        <taxon>Malasseziomycetes</taxon>
        <taxon>Malasseziales</taxon>
        <taxon>Malasseziaceae</taxon>
        <taxon>Malassezia</taxon>
    </lineage>
</organism>
<keyword evidence="7" id="KW-0732">Signal</keyword>
<protein>
    <submittedName>
        <fullName evidence="9">Cathepsin D</fullName>
        <ecNumber evidence="9">3.4.23.5</ecNumber>
    </submittedName>
</protein>
<dbReference type="InterPro" id="IPR001461">
    <property type="entry name" value="Aspartic_peptidase_A1"/>
</dbReference>
<evidence type="ECO:0000256" key="6">
    <source>
        <dbReference type="SAM" id="MobiDB-lite"/>
    </source>
</evidence>
<dbReference type="PRINTS" id="PR00792">
    <property type="entry name" value="PEPSIN"/>
</dbReference>
<keyword evidence="10" id="KW-1185">Reference proteome</keyword>
<dbReference type="GO" id="GO:0006508">
    <property type="term" value="P:proteolysis"/>
    <property type="evidence" value="ECO:0007669"/>
    <property type="project" value="UniProtKB-KW"/>
</dbReference>
<evidence type="ECO:0000256" key="1">
    <source>
        <dbReference type="ARBA" id="ARBA00007447"/>
    </source>
</evidence>
<dbReference type="InterPro" id="IPR021109">
    <property type="entry name" value="Peptidase_aspartic_dom_sf"/>
</dbReference>
<dbReference type="Proteomes" id="UP001220961">
    <property type="component" value="Chromosome 8"/>
</dbReference>
<dbReference type="InterPro" id="IPR033121">
    <property type="entry name" value="PEPTIDASE_A1"/>
</dbReference>
<feature type="region of interest" description="Disordered" evidence="6">
    <location>
        <begin position="78"/>
        <end position="99"/>
    </location>
</feature>
<evidence type="ECO:0000259" key="8">
    <source>
        <dbReference type="Pfam" id="PF00026"/>
    </source>
</evidence>
<feature type="active site" evidence="5">
    <location>
        <position position="324"/>
    </location>
</feature>
<dbReference type="SUPFAM" id="SSF50630">
    <property type="entry name" value="Acid proteases"/>
    <property type="match status" value="1"/>
</dbReference>